<accession>A0A0E3TA80</accession>
<reference evidence="2" key="2">
    <citation type="submission" date="2015-03" db="EMBL/GenBank/DDBJ databases">
        <title>Additive effect of two phages aimed for phage therapy.</title>
        <authorList>
            <person name="Khalifa L."/>
            <person name="Beyth N."/>
            <person name="Hazan R."/>
        </authorList>
    </citation>
    <scope>NUCLEOTIDE SEQUENCE [LARGE SCALE GENOMIC DNA]</scope>
</reference>
<name>A0A0E3TA80_9CAUD</name>
<dbReference type="EMBL" id="KR049063">
    <property type="protein sequence ID" value="AKC05090.1"/>
    <property type="molecule type" value="Genomic_DNA"/>
</dbReference>
<dbReference type="GeneID" id="26645957"/>
<evidence type="ECO:0000313" key="1">
    <source>
        <dbReference type="EMBL" id="AKC05090.1"/>
    </source>
</evidence>
<dbReference type="RefSeq" id="YP_009219821.1">
    <property type="nucleotide sequence ID" value="NC_029026.1"/>
</dbReference>
<proteinExistence type="predicted"/>
<sequence>MAKEILNIEDLLKPETLEVAIDGKYLIVPTLSDGFTGTVAGGYAYAVTKKGTDYTVNELIYNQKDNTFKPSDEPIIITDDNEIFFITRTLEDPYNYPVVATEKLKTKDVKEKQVLQAFLAFADDRFKLGVYNVFLADEPFVYGDKTE</sequence>
<organism evidence="1 2">
    <name type="scientific">Enterococcus phage EFLK1</name>
    <dbReference type="NCBI Taxonomy" id="1640885"/>
    <lineage>
        <taxon>Viruses</taxon>
        <taxon>Duplodnaviria</taxon>
        <taxon>Heunggongvirae</taxon>
        <taxon>Uroviricota</taxon>
        <taxon>Caudoviricetes</taxon>
        <taxon>Herelleviridae</taxon>
        <taxon>Brockvirinae</taxon>
        <taxon>Kochikohdavirus</taxon>
        <taxon>Kochikohdavirus EFLK1</taxon>
    </lineage>
</organism>
<keyword evidence="2" id="KW-1185">Reference proteome</keyword>
<protein>
    <submittedName>
        <fullName evidence="1">Uncharacterized protein</fullName>
    </submittedName>
</protein>
<evidence type="ECO:0000313" key="2">
    <source>
        <dbReference type="Proteomes" id="UP000033340"/>
    </source>
</evidence>
<dbReference type="KEGG" id="vg:26645957"/>
<dbReference type="Proteomes" id="UP000033340">
    <property type="component" value="Segment"/>
</dbReference>
<reference evidence="1 2" key="1">
    <citation type="journal article" date="2015" name="Genome Announc.">
        <title>Complete Genome Sequence of Enterococcus Bacteriophage EFLK1.</title>
        <authorList>
            <person name="Khalifa L."/>
            <person name="Coppenhagen-Glazer S."/>
            <person name="Shlezinger M."/>
            <person name="Kott-Gutkowski M."/>
            <person name="Adini O."/>
            <person name="Beyth N."/>
            <person name="Hazan R."/>
        </authorList>
    </citation>
    <scope>NUCLEOTIDE SEQUENCE [LARGE SCALE GENOMIC DNA]</scope>
</reference>